<sequence>MAGRGFVPRPEAYRVAKGITLGAALRAARLEAGLSTRDLERITGMSNGQISKVESGARPDPSFRTVMRLAHGVGISLDDLVARMEGRVSPASAIAVAARAKALASLKEAKTEHERSGKAIDAAARALEWAGTKEPSKS</sequence>
<feature type="domain" description="HTH cro/C1-type" evidence="1">
    <location>
        <begin position="25"/>
        <end position="80"/>
    </location>
</feature>
<dbReference type="Gene3D" id="1.10.260.40">
    <property type="entry name" value="lambda repressor-like DNA-binding domains"/>
    <property type="match status" value="1"/>
</dbReference>
<comment type="caution">
    <text evidence="2">The sequence shown here is derived from an EMBL/GenBank/DDBJ whole genome shotgun (WGS) entry which is preliminary data.</text>
</comment>
<accession>E6PH19</accession>
<proteinExistence type="predicted"/>
<dbReference type="InterPro" id="IPR010982">
    <property type="entry name" value="Lambda_DNA-bd_dom_sf"/>
</dbReference>
<dbReference type="InterPro" id="IPR001387">
    <property type="entry name" value="Cro/C1-type_HTH"/>
</dbReference>
<protein>
    <recommendedName>
        <fullName evidence="1">HTH cro/C1-type domain-containing protein</fullName>
    </recommendedName>
</protein>
<dbReference type="Pfam" id="PF13560">
    <property type="entry name" value="HTH_31"/>
    <property type="match status" value="1"/>
</dbReference>
<reference evidence="2" key="1">
    <citation type="submission" date="2009-10" db="EMBL/GenBank/DDBJ databases">
        <title>Diversity of trophic interactions inside an arsenic-rich microbial ecosystem.</title>
        <authorList>
            <person name="Bertin P.N."/>
            <person name="Heinrich-Salmeron A."/>
            <person name="Pelletier E."/>
            <person name="Goulhen-Chollet F."/>
            <person name="Arsene-Ploetze F."/>
            <person name="Gallien S."/>
            <person name="Calteau A."/>
            <person name="Vallenet D."/>
            <person name="Casiot C."/>
            <person name="Chane-Woon-Ming B."/>
            <person name="Giloteaux L."/>
            <person name="Barakat M."/>
            <person name="Bonnefoy V."/>
            <person name="Bruneel O."/>
            <person name="Chandler M."/>
            <person name="Cleiss J."/>
            <person name="Duran R."/>
            <person name="Elbaz-Poulichet F."/>
            <person name="Fonknechten N."/>
            <person name="Lauga B."/>
            <person name="Mornico D."/>
            <person name="Ortet P."/>
            <person name="Schaeffer C."/>
            <person name="Siguier P."/>
            <person name="Alexander Thil Smith A."/>
            <person name="Van Dorsselaer A."/>
            <person name="Weissenbach J."/>
            <person name="Medigue C."/>
            <person name="Le Paslier D."/>
        </authorList>
    </citation>
    <scope>NUCLEOTIDE SEQUENCE</scope>
</reference>
<dbReference type="CDD" id="cd00093">
    <property type="entry name" value="HTH_XRE"/>
    <property type="match status" value="1"/>
</dbReference>
<organism evidence="2">
    <name type="scientific">mine drainage metagenome</name>
    <dbReference type="NCBI Taxonomy" id="410659"/>
    <lineage>
        <taxon>unclassified sequences</taxon>
        <taxon>metagenomes</taxon>
        <taxon>ecological metagenomes</taxon>
    </lineage>
</organism>
<evidence type="ECO:0000259" key="1">
    <source>
        <dbReference type="PROSITE" id="PS50943"/>
    </source>
</evidence>
<name>E6PH19_9ZZZZ</name>
<gene>
    <name evidence="2" type="ORF">CARN1_1155</name>
</gene>
<dbReference type="GO" id="GO:0003677">
    <property type="term" value="F:DNA binding"/>
    <property type="evidence" value="ECO:0007669"/>
    <property type="project" value="InterPro"/>
</dbReference>
<dbReference type="EMBL" id="CABL01000016">
    <property type="protein sequence ID" value="CBH75757.1"/>
    <property type="molecule type" value="Genomic_DNA"/>
</dbReference>
<evidence type="ECO:0000313" key="2">
    <source>
        <dbReference type="EMBL" id="CBH75757.1"/>
    </source>
</evidence>
<dbReference type="SUPFAM" id="SSF47413">
    <property type="entry name" value="lambda repressor-like DNA-binding domains"/>
    <property type="match status" value="1"/>
</dbReference>
<dbReference type="SMART" id="SM00530">
    <property type="entry name" value="HTH_XRE"/>
    <property type="match status" value="1"/>
</dbReference>
<dbReference type="AlphaFoldDB" id="E6PH19"/>
<dbReference type="PROSITE" id="PS50943">
    <property type="entry name" value="HTH_CROC1"/>
    <property type="match status" value="1"/>
</dbReference>